<evidence type="ECO:0000256" key="1">
    <source>
        <dbReference type="SAM" id="Phobius"/>
    </source>
</evidence>
<organism evidence="2 3">
    <name type="scientific">Brachionus plicatilis</name>
    <name type="common">Marine rotifer</name>
    <name type="synonym">Brachionus muelleri</name>
    <dbReference type="NCBI Taxonomy" id="10195"/>
    <lineage>
        <taxon>Eukaryota</taxon>
        <taxon>Metazoa</taxon>
        <taxon>Spiralia</taxon>
        <taxon>Gnathifera</taxon>
        <taxon>Rotifera</taxon>
        <taxon>Eurotatoria</taxon>
        <taxon>Monogononta</taxon>
        <taxon>Pseudotrocha</taxon>
        <taxon>Ploima</taxon>
        <taxon>Brachionidae</taxon>
        <taxon>Brachionus</taxon>
    </lineage>
</organism>
<dbReference type="AlphaFoldDB" id="A0A3M7RTG8"/>
<keyword evidence="3" id="KW-1185">Reference proteome</keyword>
<name>A0A3M7RTG8_BRAPC</name>
<comment type="caution">
    <text evidence="2">The sequence shown here is derived from an EMBL/GenBank/DDBJ whole genome shotgun (WGS) entry which is preliminary data.</text>
</comment>
<keyword evidence="1" id="KW-1133">Transmembrane helix</keyword>
<dbReference type="Proteomes" id="UP000276133">
    <property type="component" value="Unassembled WGS sequence"/>
</dbReference>
<dbReference type="EMBL" id="REGN01002662">
    <property type="protein sequence ID" value="RNA26841.1"/>
    <property type="molecule type" value="Genomic_DNA"/>
</dbReference>
<gene>
    <name evidence="2" type="ORF">BpHYR1_047341</name>
</gene>
<accession>A0A3M7RTG8</accession>
<sequence length="61" mass="6897">MLNLSKLVRPSFLSRLADDNRRDLRDGFLLDGLWYDILYSACSALGLVTQTSFTNILMAKS</sequence>
<protein>
    <submittedName>
        <fullName evidence="2">Uncharacterized protein</fullName>
    </submittedName>
</protein>
<reference evidence="2 3" key="1">
    <citation type="journal article" date="2018" name="Sci. Rep.">
        <title>Genomic signatures of local adaptation to the degree of environmental predictability in rotifers.</title>
        <authorList>
            <person name="Franch-Gras L."/>
            <person name="Hahn C."/>
            <person name="Garcia-Roger E.M."/>
            <person name="Carmona M.J."/>
            <person name="Serra M."/>
            <person name="Gomez A."/>
        </authorList>
    </citation>
    <scope>NUCLEOTIDE SEQUENCE [LARGE SCALE GENOMIC DNA]</scope>
    <source>
        <strain evidence="2">HYR1</strain>
    </source>
</reference>
<evidence type="ECO:0000313" key="3">
    <source>
        <dbReference type="Proteomes" id="UP000276133"/>
    </source>
</evidence>
<keyword evidence="1" id="KW-0472">Membrane</keyword>
<evidence type="ECO:0000313" key="2">
    <source>
        <dbReference type="EMBL" id="RNA26841.1"/>
    </source>
</evidence>
<keyword evidence="1" id="KW-0812">Transmembrane</keyword>
<feature type="transmembrane region" description="Helical" evidence="1">
    <location>
        <begin position="37"/>
        <end position="58"/>
    </location>
</feature>
<proteinExistence type="predicted"/>